<gene>
    <name evidence="1" type="ORF">NHX12_029499</name>
</gene>
<reference evidence="1" key="1">
    <citation type="submission" date="2022-07" db="EMBL/GenBank/DDBJ databases">
        <title>Chromosome-level genome of Muraenolepis orangiensis.</title>
        <authorList>
            <person name="Kim J."/>
        </authorList>
    </citation>
    <scope>NUCLEOTIDE SEQUENCE</scope>
    <source>
        <strain evidence="1">KU_S4_2022</strain>
        <tissue evidence="1">Muscle</tissue>
    </source>
</reference>
<dbReference type="Gene3D" id="2.60.40.10">
    <property type="entry name" value="Immunoglobulins"/>
    <property type="match status" value="1"/>
</dbReference>
<evidence type="ECO:0000313" key="2">
    <source>
        <dbReference type="Proteomes" id="UP001148018"/>
    </source>
</evidence>
<accession>A0A9Q0DA88</accession>
<dbReference type="EMBL" id="JANIIK010000456">
    <property type="protein sequence ID" value="KAJ3583295.1"/>
    <property type="molecule type" value="Genomic_DNA"/>
</dbReference>
<evidence type="ECO:0008006" key="3">
    <source>
        <dbReference type="Google" id="ProtNLM"/>
    </source>
</evidence>
<protein>
    <recommendedName>
        <fullName evidence="3">Ig-like domain-containing protein</fullName>
    </recommendedName>
</protein>
<name>A0A9Q0DA88_9TELE</name>
<keyword evidence="2" id="KW-1185">Reference proteome</keyword>
<dbReference type="OrthoDB" id="9873136at2759"/>
<organism evidence="1 2">
    <name type="scientific">Muraenolepis orangiensis</name>
    <name type="common">Patagonian moray cod</name>
    <dbReference type="NCBI Taxonomy" id="630683"/>
    <lineage>
        <taxon>Eukaryota</taxon>
        <taxon>Metazoa</taxon>
        <taxon>Chordata</taxon>
        <taxon>Craniata</taxon>
        <taxon>Vertebrata</taxon>
        <taxon>Euteleostomi</taxon>
        <taxon>Actinopterygii</taxon>
        <taxon>Neopterygii</taxon>
        <taxon>Teleostei</taxon>
        <taxon>Neoteleostei</taxon>
        <taxon>Acanthomorphata</taxon>
        <taxon>Zeiogadaria</taxon>
        <taxon>Gadariae</taxon>
        <taxon>Gadiformes</taxon>
        <taxon>Muraenolepidoidei</taxon>
        <taxon>Muraenolepididae</taxon>
        <taxon>Muraenolepis</taxon>
    </lineage>
</organism>
<comment type="caution">
    <text evidence="1">The sequence shown here is derived from an EMBL/GenBank/DDBJ whole genome shotgun (WGS) entry which is preliminary data.</text>
</comment>
<proteinExistence type="predicted"/>
<dbReference type="InterPro" id="IPR013783">
    <property type="entry name" value="Ig-like_fold"/>
</dbReference>
<evidence type="ECO:0000313" key="1">
    <source>
        <dbReference type="EMBL" id="KAJ3583295.1"/>
    </source>
</evidence>
<sequence length="113" mass="12063">MKPQKGGSPVDIISTFDNRYTDPSLSPRVAAGDISVARLEDNVLELRVGEAQPGDSGIYSCNTPSTDSVIMGNYKAAVQLKGEEEEAEEEAAVAAATTTKGFFPVLVVLVFRR</sequence>
<dbReference type="Proteomes" id="UP001148018">
    <property type="component" value="Unassembled WGS sequence"/>
</dbReference>
<dbReference type="AlphaFoldDB" id="A0A9Q0DA88"/>